<dbReference type="Pfam" id="PF03334">
    <property type="entry name" value="PhaG_MnhG_YufB"/>
    <property type="match status" value="1"/>
</dbReference>
<dbReference type="PANTHER" id="PTHR34703:SF1">
    <property type="entry name" value="ANTIPORTER SUBUNIT MNHG2-RELATED"/>
    <property type="match status" value="1"/>
</dbReference>
<evidence type="ECO:0000256" key="1">
    <source>
        <dbReference type="ARBA" id="ARBA00008404"/>
    </source>
</evidence>
<evidence type="ECO:0000313" key="3">
    <source>
        <dbReference type="EMBL" id="AZN30695.1"/>
    </source>
</evidence>
<dbReference type="RefSeq" id="WP_126041672.1">
    <property type="nucleotide sequence ID" value="NZ_CP034438.1"/>
</dbReference>
<name>A0A3Q8WWD2_9ACTO</name>
<dbReference type="PANTHER" id="PTHR34703">
    <property type="entry name" value="ANTIPORTER SUBUNIT MNHG2-RELATED"/>
    <property type="match status" value="1"/>
</dbReference>
<evidence type="ECO:0000313" key="4">
    <source>
        <dbReference type="Proteomes" id="UP000270021"/>
    </source>
</evidence>
<dbReference type="GO" id="GO:0015385">
    <property type="term" value="F:sodium:proton antiporter activity"/>
    <property type="evidence" value="ECO:0007669"/>
    <property type="project" value="TreeGrafter"/>
</dbReference>
<keyword evidence="4" id="KW-1185">Reference proteome</keyword>
<keyword evidence="2" id="KW-1133">Transmembrane helix</keyword>
<gene>
    <name evidence="3" type="ORF">EJO69_10570</name>
</gene>
<keyword evidence="2" id="KW-0472">Membrane</keyword>
<protein>
    <submittedName>
        <fullName evidence="3">Monovalent cation/H(+) antiporter subunit G</fullName>
    </submittedName>
</protein>
<dbReference type="AlphaFoldDB" id="A0A3Q8WWD2"/>
<dbReference type="KEGG" id="fsl:EJO69_10570"/>
<comment type="similarity">
    <text evidence="1">Belongs to the CPA3 antiporters (TC 2.A.63) subunit G family.</text>
</comment>
<accession>A0A3Q8WWD2</accession>
<feature type="transmembrane region" description="Helical" evidence="2">
    <location>
        <begin position="6"/>
        <end position="27"/>
    </location>
</feature>
<organism evidence="3 4">
    <name type="scientific">Flaviflexus salsibiostraticola</name>
    <dbReference type="NCBI Taxonomy" id="1282737"/>
    <lineage>
        <taxon>Bacteria</taxon>
        <taxon>Bacillati</taxon>
        <taxon>Actinomycetota</taxon>
        <taxon>Actinomycetes</taxon>
        <taxon>Actinomycetales</taxon>
        <taxon>Actinomycetaceae</taxon>
        <taxon>Flaviflexus</taxon>
    </lineage>
</organism>
<proteinExistence type="inferred from homology"/>
<reference evidence="3 4" key="1">
    <citation type="submission" date="2018-12" db="EMBL/GenBank/DDBJ databases">
        <title>Complete genome sequence of Flaviflexus salsibiostraticola KCTC 33148.</title>
        <authorList>
            <person name="Bae J.-W."/>
        </authorList>
    </citation>
    <scope>NUCLEOTIDE SEQUENCE [LARGE SCALE GENOMIC DNA]</scope>
    <source>
        <strain evidence="3 4">KCTC 33148</strain>
    </source>
</reference>
<evidence type="ECO:0000256" key="2">
    <source>
        <dbReference type="SAM" id="Phobius"/>
    </source>
</evidence>
<dbReference type="InterPro" id="IPR005133">
    <property type="entry name" value="PhaG_MnhG_YufB"/>
</dbReference>
<feature type="transmembrane region" description="Helical" evidence="2">
    <location>
        <begin position="62"/>
        <end position="84"/>
    </location>
</feature>
<dbReference type="OrthoDB" id="3430828at2"/>
<feature type="transmembrane region" description="Helical" evidence="2">
    <location>
        <begin position="34"/>
        <end position="56"/>
    </location>
</feature>
<dbReference type="Proteomes" id="UP000270021">
    <property type="component" value="Chromosome"/>
</dbReference>
<sequence>MMGIIGQILVGLGAGIFLLAGVGLFRFKDPYSRISAVATASGVGLVLVTAGVLLINPEPGNIVKGIIAIILQLITASIASIVIARSTLISGYPFSENTDTEELEDFG</sequence>
<keyword evidence="2" id="KW-0812">Transmembrane</keyword>
<dbReference type="EMBL" id="CP034438">
    <property type="protein sequence ID" value="AZN30695.1"/>
    <property type="molecule type" value="Genomic_DNA"/>
</dbReference>